<dbReference type="Pfam" id="PF00959">
    <property type="entry name" value="Phage_lysozyme"/>
    <property type="match status" value="1"/>
</dbReference>
<sequence>MDYRELTQDEYDTRLRTVIVGTEGLHASAMDVGDNRATIGWGYTLNRNNNVEIWERSGLELSEADWDTLRRVDAEPTLAGKTRIGLTLTRELDETEADSLFRASVREYEGHAITAGMPLSDERIALVSVTYNRGVGAMQGHAVLDAIADDDRAEAWYQMRYNGWGSREDMEGGLRKRRFAESEVFGLYDDRDRVGVEEAADVYRMYQANRDEITRVEQAFGVPLDGDEATPNRIAHANRDYPAIVAAYGPVRTLEASLEPARTVLLEHLRERYPADAAQFTDARFNAGDIDLTRHPVQAGPEAAVTEAAGPSTVLGALEAGDVDLLDRLSDAFARSPEGRALAHEGDHLVAQQQAAEQREQGLAQVR</sequence>
<dbReference type="InterPro" id="IPR023346">
    <property type="entry name" value="Lysozyme-like_dom_sf"/>
</dbReference>
<organism evidence="4 5">
    <name type="scientific">Luteimonas padinae</name>
    <dbReference type="NCBI Taxonomy" id="1714359"/>
    <lineage>
        <taxon>Bacteria</taxon>
        <taxon>Pseudomonadati</taxon>
        <taxon>Pseudomonadota</taxon>
        <taxon>Gammaproteobacteria</taxon>
        <taxon>Lysobacterales</taxon>
        <taxon>Lysobacteraceae</taxon>
        <taxon>Luteimonas</taxon>
    </lineage>
</organism>
<comment type="caution">
    <text evidence="4">The sequence shown here is derived from an EMBL/GenBank/DDBJ whole genome shotgun (WGS) entry which is preliminary data.</text>
</comment>
<keyword evidence="1 3" id="KW-0929">Antimicrobial</keyword>
<dbReference type="Gene3D" id="1.10.530.40">
    <property type="match status" value="1"/>
</dbReference>
<keyword evidence="3" id="KW-0326">Glycosidase</keyword>
<dbReference type="InterPro" id="IPR023347">
    <property type="entry name" value="Lysozyme_dom_sf"/>
</dbReference>
<keyword evidence="3 4" id="KW-0378">Hydrolase</keyword>
<accession>A0ABV6T179</accession>
<keyword evidence="5" id="KW-1185">Reference proteome</keyword>
<evidence type="ECO:0000256" key="2">
    <source>
        <dbReference type="ARBA" id="ARBA00022638"/>
    </source>
</evidence>
<reference evidence="4 5" key="1">
    <citation type="submission" date="2024-09" db="EMBL/GenBank/DDBJ databases">
        <authorList>
            <person name="Sun Q."/>
            <person name="Mori K."/>
        </authorList>
    </citation>
    <scope>NUCLEOTIDE SEQUENCE [LARGE SCALE GENOMIC DNA]</scope>
    <source>
        <strain evidence="4 5">KCTC 52403</strain>
    </source>
</reference>
<keyword evidence="2 3" id="KW-0081">Bacteriolytic enzyme</keyword>
<gene>
    <name evidence="4" type="ORF">ACFFFU_10650</name>
</gene>
<dbReference type="EC" id="3.2.1.17" evidence="3"/>
<dbReference type="GO" id="GO:0016787">
    <property type="term" value="F:hydrolase activity"/>
    <property type="evidence" value="ECO:0007669"/>
    <property type="project" value="UniProtKB-KW"/>
</dbReference>
<comment type="catalytic activity">
    <reaction evidence="3">
        <text>Hydrolysis of (1-&gt;4)-beta-linkages between N-acetylmuramic acid and N-acetyl-D-glucosamine residues in a peptidoglycan and between N-acetyl-D-glucosamine residues in chitodextrins.</text>
        <dbReference type="EC" id="3.2.1.17"/>
    </reaction>
</comment>
<dbReference type="RefSeq" id="WP_189494210.1">
    <property type="nucleotide sequence ID" value="NZ_BMZT01000001.1"/>
</dbReference>
<dbReference type="InterPro" id="IPR002196">
    <property type="entry name" value="Glyco_hydro_24"/>
</dbReference>
<evidence type="ECO:0000313" key="5">
    <source>
        <dbReference type="Proteomes" id="UP001589898"/>
    </source>
</evidence>
<protein>
    <recommendedName>
        <fullName evidence="3">Lysozyme</fullName>
        <ecNumber evidence="3">3.2.1.17</ecNumber>
    </recommendedName>
</protein>
<name>A0ABV6T179_9GAMM</name>
<evidence type="ECO:0000313" key="4">
    <source>
        <dbReference type="EMBL" id="MFC0718201.1"/>
    </source>
</evidence>
<proteinExistence type="inferred from homology"/>
<dbReference type="SUPFAM" id="SSF53955">
    <property type="entry name" value="Lysozyme-like"/>
    <property type="match status" value="1"/>
</dbReference>
<evidence type="ECO:0000256" key="3">
    <source>
        <dbReference type="RuleBase" id="RU003788"/>
    </source>
</evidence>
<evidence type="ECO:0000256" key="1">
    <source>
        <dbReference type="ARBA" id="ARBA00022529"/>
    </source>
</evidence>
<dbReference type="Proteomes" id="UP001589898">
    <property type="component" value="Unassembled WGS sequence"/>
</dbReference>
<dbReference type="EMBL" id="JBHLTF010000031">
    <property type="protein sequence ID" value="MFC0718201.1"/>
    <property type="molecule type" value="Genomic_DNA"/>
</dbReference>
<comment type="similarity">
    <text evidence="3">Belongs to the glycosyl hydrolase 24 family.</text>
</comment>